<keyword evidence="1" id="KW-0472">Membrane</keyword>
<keyword evidence="3" id="KW-1185">Reference proteome</keyword>
<sequence>MLHKSPRKSFPVIKFLIVSECLSLIGSVALWHYLSTSQGCRYFAYKYCPLLLEGYYMLESKVRSTSTRLEDITLWQQQK</sequence>
<comment type="caution">
    <text evidence="2">The sequence shown here is derived from an EMBL/GenBank/DDBJ whole genome shotgun (WGS) entry which is preliminary data.</text>
</comment>
<feature type="transmembrane region" description="Helical" evidence="1">
    <location>
        <begin position="12"/>
        <end position="34"/>
    </location>
</feature>
<dbReference type="Proteomes" id="UP001432146">
    <property type="component" value="Unassembled WGS sequence"/>
</dbReference>
<evidence type="ECO:0000313" key="3">
    <source>
        <dbReference type="Proteomes" id="UP001432146"/>
    </source>
</evidence>
<dbReference type="EMBL" id="JAWNGG020000180">
    <property type="protein sequence ID" value="KAK9298163.1"/>
    <property type="molecule type" value="Genomic_DNA"/>
</dbReference>
<gene>
    <name evidence="2" type="ORF">QLX08_008396</name>
</gene>
<evidence type="ECO:0000313" key="2">
    <source>
        <dbReference type="EMBL" id="KAK9298163.1"/>
    </source>
</evidence>
<keyword evidence="1" id="KW-1133">Transmembrane helix</keyword>
<evidence type="ECO:0000256" key="1">
    <source>
        <dbReference type="SAM" id="Phobius"/>
    </source>
</evidence>
<name>A0AAW0ZLY2_9HYME</name>
<dbReference type="AlphaFoldDB" id="A0AAW0ZLY2"/>
<organism evidence="2 3">
    <name type="scientific">Tetragonisca angustula</name>
    <dbReference type="NCBI Taxonomy" id="166442"/>
    <lineage>
        <taxon>Eukaryota</taxon>
        <taxon>Metazoa</taxon>
        <taxon>Ecdysozoa</taxon>
        <taxon>Arthropoda</taxon>
        <taxon>Hexapoda</taxon>
        <taxon>Insecta</taxon>
        <taxon>Pterygota</taxon>
        <taxon>Neoptera</taxon>
        <taxon>Endopterygota</taxon>
        <taxon>Hymenoptera</taxon>
        <taxon>Apocrita</taxon>
        <taxon>Aculeata</taxon>
        <taxon>Apoidea</taxon>
        <taxon>Anthophila</taxon>
        <taxon>Apidae</taxon>
        <taxon>Tetragonisca</taxon>
    </lineage>
</organism>
<proteinExistence type="predicted"/>
<keyword evidence="1" id="KW-0812">Transmembrane</keyword>
<protein>
    <recommendedName>
        <fullName evidence="4">Secreted protein</fullName>
    </recommendedName>
</protein>
<accession>A0AAW0ZLY2</accession>
<reference evidence="2 3" key="1">
    <citation type="submission" date="2024-05" db="EMBL/GenBank/DDBJ databases">
        <title>The nuclear and mitochondrial genome assemblies of Tetragonisca angustula (Apidae: Meliponini), a tiny yet remarkable pollinator in the Neotropics.</title>
        <authorList>
            <person name="Ferrari R."/>
            <person name="Ricardo P.C."/>
            <person name="Dias F.C."/>
            <person name="Araujo N.S."/>
            <person name="Soares D.O."/>
            <person name="Zhou Q.-S."/>
            <person name="Zhu C.-D."/>
            <person name="Coutinho L."/>
            <person name="Airas M.C."/>
            <person name="Batista T.M."/>
        </authorList>
    </citation>
    <scope>NUCLEOTIDE SEQUENCE [LARGE SCALE GENOMIC DNA]</scope>
    <source>
        <strain evidence="2">ASF017062</strain>
        <tissue evidence="2">Abdomen</tissue>
    </source>
</reference>
<evidence type="ECO:0008006" key="4">
    <source>
        <dbReference type="Google" id="ProtNLM"/>
    </source>
</evidence>